<dbReference type="AlphaFoldDB" id="A0A428HMF4"/>
<accession>A0A428HMF4</accession>
<keyword evidence="1" id="KW-1133">Transmembrane helix</keyword>
<feature type="transmembrane region" description="Helical" evidence="1">
    <location>
        <begin position="33"/>
        <end position="51"/>
    </location>
</feature>
<dbReference type="RefSeq" id="WP_125387403.1">
    <property type="nucleotide sequence ID" value="NZ_RJPU01000001.1"/>
</dbReference>
<evidence type="ECO:0000256" key="1">
    <source>
        <dbReference type="SAM" id="Phobius"/>
    </source>
</evidence>
<protein>
    <submittedName>
        <fullName evidence="2">Uncharacterized protein</fullName>
    </submittedName>
</protein>
<feature type="transmembrane region" description="Helical" evidence="1">
    <location>
        <begin position="7"/>
        <end position="27"/>
    </location>
</feature>
<gene>
    <name evidence="2" type="ORF">D8790_01975</name>
</gene>
<comment type="caution">
    <text evidence="2">The sequence shown here is derived from an EMBL/GenBank/DDBJ whole genome shotgun (WGS) entry which is preliminary data.</text>
</comment>
<name>A0A428HMF4_STRCR</name>
<dbReference type="Proteomes" id="UP000278843">
    <property type="component" value="Unassembled WGS sequence"/>
</dbReference>
<organism evidence="2 3">
    <name type="scientific">Streptococcus cristatus</name>
    <dbReference type="NCBI Taxonomy" id="45634"/>
    <lineage>
        <taxon>Bacteria</taxon>
        <taxon>Bacillati</taxon>
        <taxon>Bacillota</taxon>
        <taxon>Bacilli</taxon>
        <taxon>Lactobacillales</taxon>
        <taxon>Streptococcaceae</taxon>
        <taxon>Streptococcus</taxon>
    </lineage>
</organism>
<dbReference type="EMBL" id="RJPU01000001">
    <property type="protein sequence ID" value="RSJ97031.1"/>
    <property type="molecule type" value="Genomic_DNA"/>
</dbReference>
<evidence type="ECO:0000313" key="3">
    <source>
        <dbReference type="Proteomes" id="UP000278843"/>
    </source>
</evidence>
<reference evidence="2 3" key="1">
    <citation type="submission" date="2018-11" db="EMBL/GenBank/DDBJ databases">
        <title>Species Designations Belie Phenotypic and Genotypic Heterogeneity in Oral Streptococci.</title>
        <authorList>
            <person name="Velsko I."/>
        </authorList>
    </citation>
    <scope>NUCLEOTIDE SEQUENCE [LARGE SCALE GENOMIC DNA]</scope>
    <source>
        <strain evidence="2 3">BCC13</strain>
    </source>
</reference>
<keyword evidence="1" id="KW-0812">Transmembrane</keyword>
<sequence length="66" mass="7038">MNKKGNNLLTLLICLVSAIVLLVVGMIQKDQTFIIIACADVALGSTSYAIGGQKKYEKDGDHGKKS</sequence>
<keyword evidence="1" id="KW-0472">Membrane</keyword>
<proteinExistence type="predicted"/>
<evidence type="ECO:0000313" key="2">
    <source>
        <dbReference type="EMBL" id="RSJ97031.1"/>
    </source>
</evidence>